<organism evidence="2">
    <name type="scientific">Halomonas campaniensis</name>
    <dbReference type="NCBI Taxonomy" id="213554"/>
    <lineage>
        <taxon>Bacteria</taxon>
        <taxon>Pseudomonadati</taxon>
        <taxon>Pseudomonadota</taxon>
        <taxon>Gammaproteobacteria</taxon>
        <taxon>Oceanospirillales</taxon>
        <taxon>Halomonadaceae</taxon>
        <taxon>Halomonas</taxon>
    </lineage>
</organism>
<evidence type="ECO:0000313" key="2">
    <source>
        <dbReference type="EMBL" id="HCA01794.1"/>
    </source>
</evidence>
<name>A0A3D0KEC6_9GAMM</name>
<feature type="transmembrane region" description="Helical" evidence="1">
    <location>
        <begin position="95"/>
        <end position="113"/>
    </location>
</feature>
<keyword evidence="1" id="KW-1133">Transmembrane helix</keyword>
<proteinExistence type="predicted"/>
<gene>
    <name evidence="2" type="ORF">DEO68_06315</name>
</gene>
<sequence>MSILKTFFQAGEALKQLGSGTAFQHPEITTELSDDIRATIERDVLPLLEPLEQFRLEKLASKTRRKTLFRRLGWLLWLPSLALDLFMLVSGEPTLYTLFVVGGLGAWVVYPELQYTRHYKQKLIPVLLQAFGDHTYDKDGCIDLEAVKSFDILPRFSSKSSEDYISGNIAGVQFEFCELKLKRRGRKSNTTVHGGGALLIVMPFQFTGYTVVDTDYGKVGNRLVSPLAKSRVALENPMFEDRFEVYGSDQQYARYLLSPSLMERIIALDELFRARAKGTGITCEFRDNKALFMLSYFGDLLDVADIDVSAYDLDKMPLLEQELAMITDIIQQLKLDSLAARNVASTRLAEG</sequence>
<evidence type="ECO:0008006" key="3">
    <source>
        <dbReference type="Google" id="ProtNLM"/>
    </source>
</evidence>
<dbReference type="Pfam" id="PF11335">
    <property type="entry name" value="DUF3137"/>
    <property type="match status" value="1"/>
</dbReference>
<reference evidence="2" key="1">
    <citation type="journal article" date="2018" name="Nat. Biotechnol.">
        <title>A standardized bacterial taxonomy based on genome phylogeny substantially revises the tree of life.</title>
        <authorList>
            <person name="Parks D.H."/>
            <person name="Chuvochina M."/>
            <person name="Waite D.W."/>
            <person name="Rinke C."/>
            <person name="Skarshewski A."/>
            <person name="Chaumeil P.A."/>
            <person name="Hugenholtz P."/>
        </authorList>
    </citation>
    <scope>NUCLEOTIDE SEQUENCE [LARGE SCALE GENOMIC DNA]</scope>
    <source>
        <strain evidence="2">UBA11284</strain>
    </source>
</reference>
<keyword evidence="1" id="KW-0812">Transmembrane</keyword>
<comment type="caution">
    <text evidence="2">The sequence shown here is derived from an EMBL/GenBank/DDBJ whole genome shotgun (WGS) entry which is preliminary data.</text>
</comment>
<dbReference type="EMBL" id="DOTR01000032">
    <property type="protein sequence ID" value="HCA01794.1"/>
    <property type="molecule type" value="Genomic_DNA"/>
</dbReference>
<dbReference type="AlphaFoldDB" id="A0A3D0KEC6"/>
<keyword evidence="1" id="KW-0472">Membrane</keyword>
<feature type="transmembrane region" description="Helical" evidence="1">
    <location>
        <begin position="72"/>
        <end position="89"/>
    </location>
</feature>
<protein>
    <recommendedName>
        <fullName evidence="3">DUF3137 domain-containing protein</fullName>
    </recommendedName>
</protein>
<accession>A0A3D0KEC6</accession>
<evidence type="ECO:0000256" key="1">
    <source>
        <dbReference type="SAM" id="Phobius"/>
    </source>
</evidence>
<dbReference type="InterPro" id="IPR021484">
    <property type="entry name" value="DUF3137"/>
</dbReference>